<dbReference type="InterPro" id="IPR020568">
    <property type="entry name" value="Ribosomal_Su5_D2-typ_SF"/>
</dbReference>
<keyword evidence="6 9" id="KW-0418">Kinase</keyword>
<proteinExistence type="inferred from homology"/>
<keyword evidence="5 9" id="KW-0547">Nucleotide-binding</keyword>
<evidence type="ECO:0000256" key="7">
    <source>
        <dbReference type="ARBA" id="ARBA00022840"/>
    </source>
</evidence>
<dbReference type="SUPFAM" id="SSF54211">
    <property type="entry name" value="Ribosomal protein S5 domain 2-like"/>
    <property type="match status" value="1"/>
</dbReference>
<dbReference type="PANTHER" id="PTHR43527:SF2">
    <property type="entry name" value="4-DIPHOSPHOCYTIDYL-2-C-METHYL-D-ERYTHRITOL KINASE, CHLOROPLASTIC"/>
    <property type="match status" value="1"/>
</dbReference>
<dbReference type="STRING" id="1209989.TepRe1_0085"/>
<comment type="pathway">
    <text evidence="9">Isoprenoid biosynthesis; isopentenyl diphosphate biosynthesis via DXP pathway; isopentenyl diphosphate from 1-deoxy-D-xylulose 5-phosphate: step 3/6.</text>
</comment>
<dbReference type="NCBIfam" id="TIGR00154">
    <property type="entry name" value="ispE"/>
    <property type="match status" value="1"/>
</dbReference>
<keyword evidence="9" id="KW-0414">Isoprene biosynthesis</keyword>
<dbReference type="InterPro" id="IPR004424">
    <property type="entry name" value="IspE"/>
</dbReference>
<dbReference type="RefSeq" id="WP_013777221.1">
    <property type="nucleotide sequence ID" value="NC_015519.1"/>
</dbReference>
<accession>L0RVD7</accession>
<evidence type="ECO:0000256" key="1">
    <source>
        <dbReference type="ARBA" id="ARBA00009684"/>
    </source>
</evidence>
<evidence type="ECO:0000259" key="10">
    <source>
        <dbReference type="Pfam" id="PF00288"/>
    </source>
</evidence>
<feature type="domain" description="GHMP kinase C-terminal" evidence="11">
    <location>
        <begin position="199"/>
        <end position="270"/>
    </location>
</feature>
<accession>F4LRN4</accession>
<evidence type="ECO:0000313" key="12">
    <source>
        <dbReference type="EMBL" id="CCP24775.1"/>
    </source>
</evidence>
<evidence type="ECO:0000256" key="4">
    <source>
        <dbReference type="ARBA" id="ARBA00022679"/>
    </source>
</evidence>
<dbReference type="EC" id="2.7.1.148" evidence="2 9"/>
<evidence type="ECO:0000256" key="8">
    <source>
        <dbReference type="ARBA" id="ARBA00032554"/>
    </source>
</evidence>
<feature type="domain" description="GHMP kinase N-terminal" evidence="10">
    <location>
        <begin position="67"/>
        <end position="145"/>
    </location>
</feature>
<comment type="function">
    <text evidence="9">Catalyzes the phosphorylation of the position 2 hydroxy group of 4-diphosphocytidyl-2C-methyl-D-erythritol.</text>
</comment>
<dbReference type="KEGG" id="tae:TepiRe1_0088"/>
<keyword evidence="13" id="KW-1185">Reference proteome</keyword>
<evidence type="ECO:0000256" key="3">
    <source>
        <dbReference type="ARBA" id="ARBA00017473"/>
    </source>
</evidence>
<evidence type="ECO:0000256" key="6">
    <source>
        <dbReference type="ARBA" id="ARBA00022777"/>
    </source>
</evidence>
<gene>
    <name evidence="9 12" type="primary">ispE</name>
    <name evidence="12" type="ordered locus">TEPIRE1_0088</name>
</gene>
<evidence type="ECO:0000256" key="9">
    <source>
        <dbReference type="HAMAP-Rule" id="MF_00061"/>
    </source>
</evidence>
<dbReference type="EMBL" id="HF563609">
    <property type="protein sequence ID" value="CCP24775.1"/>
    <property type="molecule type" value="Genomic_DNA"/>
</dbReference>
<dbReference type="OrthoDB" id="9809438at2"/>
<evidence type="ECO:0000256" key="2">
    <source>
        <dbReference type="ARBA" id="ARBA00012052"/>
    </source>
</evidence>
<organism evidence="12 13">
    <name type="scientific">Tepidanaerobacter acetatoxydans (strain DSM 21804 / JCM 16047 / Re1)</name>
    <dbReference type="NCBI Taxonomy" id="1209989"/>
    <lineage>
        <taxon>Bacteria</taxon>
        <taxon>Bacillati</taxon>
        <taxon>Bacillota</taxon>
        <taxon>Clostridia</taxon>
        <taxon>Thermosediminibacterales</taxon>
        <taxon>Tepidanaerobacteraceae</taxon>
        <taxon>Tepidanaerobacter</taxon>
    </lineage>
</organism>
<sequence length="284" mass="31372">MKKLDIDARGKINLTLDVLFKRLDGYHEVEMIMQTIALKDIISIELLSRRDIVLNTNCKKLPQDESNLAYQAAELMMKEYELDAGVSIDIHKNIPLAAGLAGGSSDAAAVIIGINELFELKIPKDELMTLGERIGADVPFCILGKTAFARGIGEQLTPLKSLSGLSILLVKPPYCISTKEVYNRLDVKNIKIRPDTKAMIDYIEHQDIDKIASGLCNVLEEVTIRLYPELGDIKKRMLEKGALGSVMSGSGPSVFGIFENIRDAKRAADDFAGTDNWIFVTKTE</sequence>
<dbReference type="PRINTS" id="PR00958">
    <property type="entry name" value="HOMSERKINASE"/>
</dbReference>
<dbReference type="Gene3D" id="3.30.230.10">
    <property type="match status" value="1"/>
</dbReference>
<dbReference type="GO" id="GO:0016114">
    <property type="term" value="P:terpenoid biosynthetic process"/>
    <property type="evidence" value="ECO:0007669"/>
    <property type="project" value="UniProtKB-UniRule"/>
</dbReference>
<dbReference type="UniPathway" id="UPA00056">
    <property type="reaction ID" value="UER00094"/>
</dbReference>
<evidence type="ECO:0000313" key="13">
    <source>
        <dbReference type="Proteomes" id="UP000010802"/>
    </source>
</evidence>
<feature type="binding site" evidence="9">
    <location>
        <begin position="95"/>
        <end position="105"/>
    </location>
    <ligand>
        <name>ATP</name>
        <dbReference type="ChEBI" id="CHEBI:30616"/>
    </ligand>
</feature>
<dbReference type="PATRIC" id="fig|1209989.3.peg.104"/>
<feature type="active site" evidence="9">
    <location>
        <position position="11"/>
    </location>
</feature>
<dbReference type="SUPFAM" id="SSF55060">
    <property type="entry name" value="GHMP Kinase, C-terminal domain"/>
    <property type="match status" value="1"/>
</dbReference>
<dbReference type="AlphaFoldDB" id="F4LRN4"/>
<feature type="active site" evidence="9">
    <location>
        <position position="137"/>
    </location>
</feature>
<dbReference type="Pfam" id="PF08544">
    <property type="entry name" value="GHMP_kinases_C"/>
    <property type="match status" value="1"/>
</dbReference>
<dbReference type="InterPro" id="IPR013750">
    <property type="entry name" value="GHMP_kinase_C_dom"/>
</dbReference>
<dbReference type="Proteomes" id="UP000010802">
    <property type="component" value="Chromosome"/>
</dbReference>
<evidence type="ECO:0000256" key="5">
    <source>
        <dbReference type="ARBA" id="ARBA00022741"/>
    </source>
</evidence>
<dbReference type="GO" id="GO:0019288">
    <property type="term" value="P:isopentenyl diphosphate biosynthetic process, methylerythritol 4-phosphate pathway"/>
    <property type="evidence" value="ECO:0007669"/>
    <property type="project" value="UniProtKB-UniRule"/>
</dbReference>
<dbReference type="PANTHER" id="PTHR43527">
    <property type="entry name" value="4-DIPHOSPHOCYTIDYL-2-C-METHYL-D-ERYTHRITOL KINASE, CHLOROPLASTIC"/>
    <property type="match status" value="1"/>
</dbReference>
<dbReference type="Gene3D" id="3.30.70.890">
    <property type="entry name" value="GHMP kinase, C-terminal domain"/>
    <property type="match status" value="1"/>
</dbReference>
<dbReference type="HOGENOM" id="CLU_053057_1_1_9"/>
<dbReference type="Pfam" id="PF00288">
    <property type="entry name" value="GHMP_kinases_N"/>
    <property type="match status" value="1"/>
</dbReference>
<comment type="similarity">
    <text evidence="1 9">Belongs to the GHMP kinase family. IspE subfamily.</text>
</comment>
<dbReference type="KEGG" id="tep:TepRe1_0085"/>
<protein>
    <recommendedName>
        <fullName evidence="3 9">4-diphosphocytidyl-2-C-methyl-D-erythritol kinase</fullName>
        <shortName evidence="9">CMK</shortName>
        <ecNumber evidence="2 9">2.7.1.148</ecNumber>
    </recommendedName>
    <alternativeName>
        <fullName evidence="8 9">4-(cytidine-5'-diphospho)-2-C-methyl-D-erythritol kinase</fullName>
    </alternativeName>
</protein>
<dbReference type="HAMAP" id="MF_00061">
    <property type="entry name" value="IspE"/>
    <property type="match status" value="1"/>
</dbReference>
<evidence type="ECO:0000259" key="11">
    <source>
        <dbReference type="Pfam" id="PF08544"/>
    </source>
</evidence>
<keyword evidence="4 9" id="KW-0808">Transferase</keyword>
<dbReference type="InterPro" id="IPR014721">
    <property type="entry name" value="Ribsml_uS5_D2-typ_fold_subgr"/>
</dbReference>
<dbReference type="InterPro" id="IPR006204">
    <property type="entry name" value="GHMP_kinase_N_dom"/>
</dbReference>
<name>F4LRN4_TEPAE</name>
<keyword evidence="7 9" id="KW-0067">ATP-binding</keyword>
<dbReference type="GO" id="GO:0005524">
    <property type="term" value="F:ATP binding"/>
    <property type="evidence" value="ECO:0007669"/>
    <property type="project" value="UniProtKB-UniRule"/>
</dbReference>
<dbReference type="eggNOG" id="COG1947">
    <property type="taxonomic scope" value="Bacteria"/>
</dbReference>
<dbReference type="GO" id="GO:0050515">
    <property type="term" value="F:4-(cytidine 5'-diphospho)-2-C-methyl-D-erythritol kinase activity"/>
    <property type="evidence" value="ECO:0007669"/>
    <property type="project" value="UniProtKB-UniRule"/>
</dbReference>
<reference evidence="13" key="1">
    <citation type="journal article" date="2013" name="Genome Announc.">
        <title>First genome sequence of a syntrophic acetate-oxidizing bacterium, Tepidanaerobacter acetatoxydans strain Re1.</title>
        <authorList>
            <person name="Manzoor S."/>
            <person name="Bongcam-Rudloff E."/>
            <person name="Schnurer A."/>
            <person name="Muller B."/>
        </authorList>
    </citation>
    <scope>NUCLEOTIDE SEQUENCE [LARGE SCALE GENOMIC DNA]</scope>
    <source>
        <strain evidence="13">Re1</strain>
    </source>
</reference>
<dbReference type="InterPro" id="IPR036554">
    <property type="entry name" value="GHMP_kinase_C_sf"/>
</dbReference>
<dbReference type="PIRSF" id="PIRSF010376">
    <property type="entry name" value="IspE"/>
    <property type="match status" value="1"/>
</dbReference>
<comment type="catalytic activity">
    <reaction evidence="9">
        <text>4-CDP-2-C-methyl-D-erythritol + ATP = 4-CDP-2-C-methyl-D-erythritol 2-phosphate + ADP + H(+)</text>
        <dbReference type="Rhea" id="RHEA:18437"/>
        <dbReference type="ChEBI" id="CHEBI:15378"/>
        <dbReference type="ChEBI" id="CHEBI:30616"/>
        <dbReference type="ChEBI" id="CHEBI:57823"/>
        <dbReference type="ChEBI" id="CHEBI:57919"/>
        <dbReference type="ChEBI" id="CHEBI:456216"/>
        <dbReference type="EC" id="2.7.1.148"/>
    </reaction>
</comment>